<protein>
    <submittedName>
        <fullName evidence="3">Uncharacterized protein</fullName>
    </submittedName>
</protein>
<dbReference type="Pfam" id="PF01554">
    <property type="entry name" value="MatE"/>
    <property type="match status" value="1"/>
</dbReference>
<dbReference type="EnsemblPlants" id="QL03p058296:mrna">
    <property type="protein sequence ID" value="QL03p058296:mrna"/>
    <property type="gene ID" value="QL03p058296"/>
</dbReference>
<evidence type="ECO:0000256" key="2">
    <source>
        <dbReference type="SAM" id="Phobius"/>
    </source>
</evidence>
<dbReference type="GO" id="GO:0015297">
    <property type="term" value="F:antiporter activity"/>
    <property type="evidence" value="ECO:0007669"/>
    <property type="project" value="InterPro"/>
</dbReference>
<dbReference type="EMBL" id="LRBV02000003">
    <property type="status" value="NOT_ANNOTATED_CDS"/>
    <property type="molecule type" value="Genomic_DNA"/>
</dbReference>
<proteinExistence type="inferred from homology"/>
<feature type="transmembrane region" description="Helical" evidence="2">
    <location>
        <begin position="63"/>
        <end position="83"/>
    </location>
</feature>
<keyword evidence="2" id="KW-0472">Membrane</keyword>
<reference evidence="3 4" key="1">
    <citation type="journal article" date="2016" name="G3 (Bethesda)">
        <title>First Draft Assembly and Annotation of the Genome of a California Endemic Oak Quercus lobata Nee (Fagaceae).</title>
        <authorList>
            <person name="Sork V.L."/>
            <person name="Fitz-Gibbon S.T."/>
            <person name="Puiu D."/>
            <person name="Crepeau M."/>
            <person name="Gugger P.F."/>
            <person name="Sherman R."/>
            <person name="Stevens K."/>
            <person name="Langley C.H."/>
            <person name="Pellegrini M."/>
            <person name="Salzberg S.L."/>
        </authorList>
    </citation>
    <scope>NUCLEOTIDE SEQUENCE [LARGE SCALE GENOMIC DNA]</scope>
    <source>
        <strain evidence="3 4">cv. SW786</strain>
    </source>
</reference>
<dbReference type="GO" id="GO:0016020">
    <property type="term" value="C:membrane"/>
    <property type="evidence" value="ECO:0007669"/>
    <property type="project" value="InterPro"/>
</dbReference>
<organism evidence="3 4">
    <name type="scientific">Quercus lobata</name>
    <name type="common">Valley oak</name>
    <dbReference type="NCBI Taxonomy" id="97700"/>
    <lineage>
        <taxon>Eukaryota</taxon>
        <taxon>Viridiplantae</taxon>
        <taxon>Streptophyta</taxon>
        <taxon>Embryophyta</taxon>
        <taxon>Tracheophyta</taxon>
        <taxon>Spermatophyta</taxon>
        <taxon>Magnoliopsida</taxon>
        <taxon>eudicotyledons</taxon>
        <taxon>Gunneridae</taxon>
        <taxon>Pentapetalae</taxon>
        <taxon>rosids</taxon>
        <taxon>fabids</taxon>
        <taxon>Fagales</taxon>
        <taxon>Fagaceae</taxon>
        <taxon>Quercus</taxon>
    </lineage>
</organism>
<evidence type="ECO:0000313" key="4">
    <source>
        <dbReference type="Proteomes" id="UP000594261"/>
    </source>
</evidence>
<keyword evidence="2" id="KW-1133">Transmembrane helix</keyword>
<dbReference type="GO" id="GO:0042910">
    <property type="term" value="F:xenobiotic transmembrane transporter activity"/>
    <property type="evidence" value="ECO:0007669"/>
    <property type="project" value="InterPro"/>
</dbReference>
<reference evidence="3" key="2">
    <citation type="submission" date="2021-01" db="UniProtKB">
        <authorList>
            <consortium name="EnsemblPlants"/>
        </authorList>
    </citation>
    <scope>IDENTIFICATION</scope>
</reference>
<accession>A0A7N2L8F8</accession>
<dbReference type="InterPro" id="IPR002528">
    <property type="entry name" value="MATE_fam"/>
</dbReference>
<feature type="transmembrane region" description="Helical" evidence="2">
    <location>
        <begin position="114"/>
        <end position="133"/>
    </location>
</feature>
<name>A0A7N2L8F8_QUELO</name>
<feature type="transmembrane region" description="Helical" evidence="2">
    <location>
        <begin position="30"/>
        <end position="51"/>
    </location>
</feature>
<feature type="transmembrane region" description="Helical" evidence="2">
    <location>
        <begin position="199"/>
        <end position="221"/>
    </location>
</feature>
<sequence>MEATVWRLDQKSCGGGVEVVSLFMGFRRGFVHGFLVLGSDLGGIWVGVWMVGFRFVGFDFFRWVGGFVPMGLMVGFDVCWVCLEVGFSEDDDDDDGFGMNRDGDGRPSLSRHRCCMNILGWTIMEALGMNVAVSVRVSNELGASHPRTAKFSLVVAVVTSFLIGIIILVILILARNVYPSLFSSDARVAIGAGRQGTVAYVNIACYYVFGIPLGLILGYKLDWGVTGIWYGMMIGTIVQTGVLFIIVYRTNWNKEASIAGDRIRKWGGPKQSDVEKTNES</sequence>
<keyword evidence="2" id="KW-0812">Transmembrane</keyword>
<dbReference type="Proteomes" id="UP000594261">
    <property type="component" value="Chromosome 3"/>
</dbReference>
<keyword evidence="4" id="KW-1185">Reference proteome</keyword>
<evidence type="ECO:0000256" key="1">
    <source>
        <dbReference type="ARBA" id="ARBA00010199"/>
    </source>
</evidence>
<feature type="transmembrane region" description="Helical" evidence="2">
    <location>
        <begin position="227"/>
        <end position="248"/>
    </location>
</feature>
<evidence type="ECO:0000313" key="3">
    <source>
        <dbReference type="EnsemblPlants" id="QL03p058296:mrna"/>
    </source>
</evidence>
<comment type="similarity">
    <text evidence="1">Belongs to the multi antimicrobial extrusion (MATE) (TC 2.A.66.1) family.</text>
</comment>
<dbReference type="InParanoid" id="A0A7N2L8F8"/>
<feature type="transmembrane region" description="Helical" evidence="2">
    <location>
        <begin position="153"/>
        <end position="178"/>
    </location>
</feature>
<dbReference type="Gramene" id="QL03p058296:mrna">
    <property type="protein sequence ID" value="QL03p058296:mrna"/>
    <property type="gene ID" value="QL03p058296"/>
</dbReference>
<dbReference type="AlphaFoldDB" id="A0A7N2L8F8"/>
<dbReference type="PANTHER" id="PTHR11206">
    <property type="entry name" value="MULTIDRUG RESISTANCE PROTEIN"/>
    <property type="match status" value="1"/>
</dbReference>